<dbReference type="PROSITE" id="PS51293">
    <property type="entry name" value="SANT"/>
    <property type="match status" value="1"/>
</dbReference>
<reference evidence="10" key="1">
    <citation type="journal article" date="2013" name="Proc. Natl. Acad. Sci. U.S.A.">
        <title>Tandem oleosin genes in a cluster acquired in Brassicaceae created tapetosomes and conferred additive benefit of pollen vigor.</title>
        <authorList>
            <person name="Huang C.Y."/>
            <person name="Chen P.Y."/>
            <person name="Huang M.D."/>
            <person name="Tsou C.H."/>
            <person name="Jane W.N."/>
            <person name="Huang A.H."/>
        </authorList>
    </citation>
    <scope>NUCLEOTIDE SEQUENCE</scope>
    <source>
        <strain evidence="10">Cp07500OLE</strain>
    </source>
</reference>
<dbReference type="InterPro" id="IPR017884">
    <property type="entry name" value="SANT_dom"/>
</dbReference>
<dbReference type="GO" id="GO:0003677">
    <property type="term" value="F:DNA binding"/>
    <property type="evidence" value="ECO:0007669"/>
    <property type="project" value="UniProtKB-KW"/>
</dbReference>
<feature type="region of interest" description="Disordered" evidence="6">
    <location>
        <begin position="156"/>
        <end position="177"/>
    </location>
</feature>
<evidence type="ECO:0000259" key="7">
    <source>
        <dbReference type="PROSITE" id="PS50090"/>
    </source>
</evidence>
<keyword evidence="3" id="KW-0238">DNA-binding</keyword>
<protein>
    <submittedName>
        <fullName evidence="10">Myb-like transcription factor family protein</fullName>
    </submittedName>
</protein>
<evidence type="ECO:0000256" key="2">
    <source>
        <dbReference type="ARBA" id="ARBA00023015"/>
    </source>
</evidence>
<dbReference type="EMBL" id="KC777372">
    <property type="protein sequence ID" value="AGT21472.1"/>
    <property type="molecule type" value="Genomic_DNA"/>
</dbReference>
<dbReference type="GO" id="GO:0005634">
    <property type="term" value="C:nucleus"/>
    <property type="evidence" value="ECO:0007669"/>
    <property type="project" value="UniProtKB-SubCell"/>
</dbReference>
<dbReference type="InterPro" id="IPR006447">
    <property type="entry name" value="Myb_dom_plants"/>
</dbReference>
<accession>T1SFX5</accession>
<name>T1SFX5_CARPA</name>
<dbReference type="GO" id="GO:0009723">
    <property type="term" value="P:response to ethylene"/>
    <property type="evidence" value="ECO:0007669"/>
    <property type="project" value="TreeGrafter"/>
</dbReference>
<gene>
    <name evidence="10" type="primary">At5g61620-like 3</name>
</gene>
<dbReference type="PANTHER" id="PTHR44191">
    <property type="entry name" value="TRANSCRIPTION FACTOR KUA1"/>
    <property type="match status" value="1"/>
</dbReference>
<dbReference type="CDD" id="cd00167">
    <property type="entry name" value="SANT"/>
    <property type="match status" value="1"/>
</dbReference>
<feature type="region of interest" description="Disordered" evidence="6">
    <location>
        <begin position="277"/>
        <end position="319"/>
    </location>
</feature>
<feature type="domain" description="HTH myb-type" evidence="9">
    <location>
        <begin position="83"/>
        <end position="139"/>
    </location>
</feature>
<feature type="compositionally biased region" description="Polar residues" evidence="6">
    <location>
        <begin position="69"/>
        <end position="78"/>
    </location>
</feature>
<dbReference type="PROSITE" id="PS50090">
    <property type="entry name" value="MYB_LIKE"/>
    <property type="match status" value="1"/>
</dbReference>
<feature type="domain" description="SANT" evidence="8">
    <location>
        <begin position="86"/>
        <end position="141"/>
    </location>
</feature>
<keyword evidence="2" id="KW-0805">Transcription regulation</keyword>
<comment type="subcellular location">
    <subcellularLocation>
        <location evidence="1">Nucleus</location>
    </subcellularLocation>
</comment>
<evidence type="ECO:0000259" key="9">
    <source>
        <dbReference type="PROSITE" id="PS51294"/>
    </source>
</evidence>
<keyword evidence="5" id="KW-0539">Nucleus</keyword>
<dbReference type="InterPro" id="IPR017930">
    <property type="entry name" value="Myb_dom"/>
</dbReference>
<dbReference type="InterPro" id="IPR001005">
    <property type="entry name" value="SANT/Myb"/>
</dbReference>
<proteinExistence type="predicted"/>
<dbReference type="FunFam" id="1.10.10.60:FF:000009">
    <property type="entry name" value="transcription factor MYB1R1"/>
    <property type="match status" value="1"/>
</dbReference>
<dbReference type="PANTHER" id="PTHR44191:SF45">
    <property type="entry name" value="TRANSCRIPTION FACTOR MYB1R1-LIKE"/>
    <property type="match status" value="1"/>
</dbReference>
<dbReference type="InterPro" id="IPR052245">
    <property type="entry name" value="Plant_Stress_Dev_TF"/>
</dbReference>
<dbReference type="AlphaFoldDB" id="T1SFX5"/>
<evidence type="ECO:0000259" key="8">
    <source>
        <dbReference type="PROSITE" id="PS51293"/>
    </source>
</evidence>
<sequence length="319" mass="34591">MVKESARKCGHCGLNGHNSRTCNGNGGDKSSFRLFGVDIVENKEPAIVKKSQSFGDLQPLADKHEATDSGYSSDSQINSKKRSERKKGNPWSEEEHRLFLNGLEKMGKGDWIGISKKFVKTRTPTQIASHAQKYFLFLASKDKRKRRTSVFDVALEQSEPKVEDSSDGTPETLPQTNEGMPVLEAANAGATSMQSANTVGITQQASNSPSGPVPTHFPLFPLIPASAISNYRRNGGRKILMPLPSPYVTVMNNGIPIRYVQLAQSSWNGRVSLQPISAGPATSISSSSRTDPLELTLNGPSNPNSQTSNTHPNDVINAQ</sequence>
<feature type="compositionally biased region" description="Polar residues" evidence="6">
    <location>
        <begin position="167"/>
        <end position="177"/>
    </location>
</feature>
<evidence type="ECO:0000256" key="6">
    <source>
        <dbReference type="SAM" id="MobiDB-lite"/>
    </source>
</evidence>
<dbReference type="SMART" id="SM00717">
    <property type="entry name" value="SANT"/>
    <property type="match status" value="1"/>
</dbReference>
<feature type="region of interest" description="Disordered" evidence="6">
    <location>
        <begin position="61"/>
        <end position="93"/>
    </location>
</feature>
<dbReference type="OrthoDB" id="118550at2759"/>
<keyword evidence="4" id="KW-0804">Transcription</keyword>
<evidence type="ECO:0000256" key="1">
    <source>
        <dbReference type="ARBA" id="ARBA00004123"/>
    </source>
</evidence>
<evidence type="ECO:0000256" key="4">
    <source>
        <dbReference type="ARBA" id="ARBA00023163"/>
    </source>
</evidence>
<dbReference type="GO" id="GO:0006355">
    <property type="term" value="P:regulation of DNA-templated transcription"/>
    <property type="evidence" value="ECO:0007669"/>
    <property type="project" value="UniProtKB-ARBA"/>
</dbReference>
<feature type="region of interest" description="Disordered" evidence="6">
    <location>
        <begin position="1"/>
        <end position="25"/>
    </location>
</feature>
<dbReference type="NCBIfam" id="TIGR01557">
    <property type="entry name" value="myb_SHAQKYF"/>
    <property type="match status" value="1"/>
</dbReference>
<dbReference type="Gene3D" id="1.10.10.60">
    <property type="entry name" value="Homeodomain-like"/>
    <property type="match status" value="1"/>
</dbReference>
<dbReference type="PROSITE" id="PS51294">
    <property type="entry name" value="HTH_MYB"/>
    <property type="match status" value="1"/>
</dbReference>
<feature type="compositionally biased region" description="Low complexity" evidence="6">
    <location>
        <begin position="277"/>
        <end position="288"/>
    </location>
</feature>
<dbReference type="InterPro" id="IPR009057">
    <property type="entry name" value="Homeodomain-like_sf"/>
</dbReference>
<organism evidence="10">
    <name type="scientific">Carica papaya</name>
    <name type="common">Papaya</name>
    <dbReference type="NCBI Taxonomy" id="3649"/>
    <lineage>
        <taxon>Eukaryota</taxon>
        <taxon>Viridiplantae</taxon>
        <taxon>Streptophyta</taxon>
        <taxon>Embryophyta</taxon>
        <taxon>Tracheophyta</taxon>
        <taxon>Spermatophyta</taxon>
        <taxon>Magnoliopsida</taxon>
        <taxon>eudicotyledons</taxon>
        <taxon>Gunneridae</taxon>
        <taxon>Pentapetalae</taxon>
        <taxon>rosids</taxon>
        <taxon>malvids</taxon>
        <taxon>Brassicales</taxon>
        <taxon>Caricaceae</taxon>
        <taxon>Carica</taxon>
    </lineage>
</organism>
<evidence type="ECO:0000256" key="5">
    <source>
        <dbReference type="ARBA" id="ARBA00023242"/>
    </source>
</evidence>
<feature type="compositionally biased region" description="Polar residues" evidence="6">
    <location>
        <begin position="298"/>
        <end position="319"/>
    </location>
</feature>
<dbReference type="GO" id="GO:0009739">
    <property type="term" value="P:response to gibberellin"/>
    <property type="evidence" value="ECO:0007669"/>
    <property type="project" value="TreeGrafter"/>
</dbReference>
<evidence type="ECO:0000256" key="3">
    <source>
        <dbReference type="ARBA" id="ARBA00023125"/>
    </source>
</evidence>
<feature type="domain" description="Myb-like" evidence="7">
    <location>
        <begin position="83"/>
        <end position="135"/>
    </location>
</feature>
<dbReference type="Pfam" id="PF00249">
    <property type="entry name" value="Myb_DNA-binding"/>
    <property type="match status" value="1"/>
</dbReference>
<dbReference type="SUPFAM" id="SSF46689">
    <property type="entry name" value="Homeodomain-like"/>
    <property type="match status" value="1"/>
</dbReference>
<evidence type="ECO:0000313" key="10">
    <source>
        <dbReference type="EMBL" id="AGT21472.1"/>
    </source>
</evidence>